<dbReference type="SMART" id="SM00574">
    <property type="entry name" value="POX"/>
    <property type="match status" value="1"/>
</dbReference>
<feature type="domain" description="Homeobox" evidence="9">
    <location>
        <begin position="506"/>
        <end position="569"/>
    </location>
</feature>
<keyword evidence="4 8" id="KW-0238">DNA-binding</keyword>
<evidence type="ECO:0000256" key="6">
    <source>
        <dbReference type="ARBA" id="ARBA00023163"/>
    </source>
</evidence>
<protein>
    <recommendedName>
        <fullName evidence="9">Homeobox domain-containing protein</fullName>
    </recommendedName>
</protein>
<dbReference type="SMART" id="SM00389">
    <property type="entry name" value="HOX"/>
    <property type="match status" value="1"/>
</dbReference>
<dbReference type="InterPro" id="IPR008422">
    <property type="entry name" value="KN_HD"/>
</dbReference>
<name>A0A660KSR0_9ROSI</name>
<evidence type="ECO:0000256" key="8">
    <source>
        <dbReference type="PROSITE-ProRule" id="PRU00108"/>
    </source>
</evidence>
<evidence type="ECO:0000256" key="1">
    <source>
        <dbReference type="ARBA" id="ARBA00004123"/>
    </source>
</evidence>
<evidence type="ECO:0000256" key="2">
    <source>
        <dbReference type="ARBA" id="ARBA00006454"/>
    </source>
</evidence>
<dbReference type="Gene3D" id="1.10.10.60">
    <property type="entry name" value="Homeodomain-like"/>
    <property type="match status" value="1"/>
</dbReference>
<gene>
    <name evidence="10" type="ORF">FH972_011293</name>
</gene>
<dbReference type="Proteomes" id="UP000327013">
    <property type="component" value="Chromosome 4"/>
</dbReference>
<dbReference type="Pfam" id="PF05920">
    <property type="entry name" value="Homeobox_KN"/>
    <property type="match status" value="1"/>
</dbReference>
<sequence length="677" mass="74278">MEMGSFRPELHVAQQSRRDKLRVAHHLQDLEQNPDLVHVRNVNNAHNLLYDPYSSEIINFSTKSNLLSAHRDIMDATQIVAGEDAAPFPSWSLPLSSNSNNIIINALSKSPIEPQNYGNWVVSYASGSTESNNIFGEVSNNISSAYPQSLKPGYNIGFHQDHSMRAMEAQNMRTSDGGNNNNKPALLAAAYGNESSDVLCFDNAGGAWPNRAVDCCHHQWSSGDSNPQGLSLSLSSSNPALKLPGAHQFGEGSCGSEDLHSTSTTTVSKCCGKSLQDIVGISTNINTSYRNTGPLGPFTGYATILKASKFLKPAQQLLDEFCGMSDRASGEVSTSGDALNAAAAETHELAAAAASSSTFSTYNEMSCDGGVGSSSSESIRPEFQQKKAKLLYMQEEVCRRYKQYHQQMQMVVSSFESVAGLSCATPYISLALKSVSRHFRCLKNAISEQLKHTGKALGEDLSSPTATTTSTSKGDANMVRLKQLDQSLQRQRYGGANVGFLDTTQQHVWRPQRGLPERSVAILRAWLFEHFLHPYPTDTDKHMLATQTGLSRNQVSNWFINARVRVWKPMVEEIHTLETKAEANKNIEGSSSSINKRVECEWNQQEKRSRMDCEIETSMDGSGSLMGFLPYQPSGAAVSLTLGLRHGAENVNVQQLQLQEDQLRQQFGGRMIRDFVG</sequence>
<dbReference type="Pfam" id="PF07526">
    <property type="entry name" value="POX"/>
    <property type="match status" value="1"/>
</dbReference>
<dbReference type="SUPFAM" id="SSF46689">
    <property type="entry name" value="Homeodomain-like"/>
    <property type="match status" value="1"/>
</dbReference>
<dbReference type="InterPro" id="IPR050224">
    <property type="entry name" value="TALE_homeobox"/>
</dbReference>
<accession>A0A660KSR0</accession>
<evidence type="ECO:0000313" key="10">
    <source>
        <dbReference type="EMBL" id="KAE8038821.1"/>
    </source>
</evidence>
<evidence type="ECO:0000256" key="7">
    <source>
        <dbReference type="ARBA" id="ARBA00023242"/>
    </source>
</evidence>
<dbReference type="InterPro" id="IPR006563">
    <property type="entry name" value="POX_dom"/>
</dbReference>
<dbReference type="GO" id="GO:0006355">
    <property type="term" value="P:regulation of DNA-templated transcription"/>
    <property type="evidence" value="ECO:0007669"/>
    <property type="project" value="InterPro"/>
</dbReference>
<keyword evidence="6" id="KW-0804">Transcription</keyword>
<dbReference type="PROSITE" id="PS50071">
    <property type="entry name" value="HOMEOBOX_2"/>
    <property type="match status" value="1"/>
</dbReference>
<dbReference type="OrthoDB" id="10056939at2759"/>
<proteinExistence type="inferred from homology"/>
<dbReference type="AlphaFoldDB" id="A0A660KSR0"/>
<dbReference type="GO" id="GO:0003677">
    <property type="term" value="F:DNA binding"/>
    <property type="evidence" value="ECO:0007669"/>
    <property type="project" value="UniProtKB-UniRule"/>
</dbReference>
<dbReference type="CDD" id="cd00086">
    <property type="entry name" value="homeodomain"/>
    <property type="match status" value="1"/>
</dbReference>
<feature type="DNA-binding region" description="Homeobox" evidence="8">
    <location>
        <begin position="508"/>
        <end position="570"/>
    </location>
</feature>
<evidence type="ECO:0000256" key="5">
    <source>
        <dbReference type="ARBA" id="ARBA00023155"/>
    </source>
</evidence>
<evidence type="ECO:0000256" key="3">
    <source>
        <dbReference type="ARBA" id="ARBA00023015"/>
    </source>
</evidence>
<dbReference type="InterPro" id="IPR009057">
    <property type="entry name" value="Homeodomain-like_sf"/>
</dbReference>
<dbReference type="GO" id="GO:0005634">
    <property type="term" value="C:nucleus"/>
    <property type="evidence" value="ECO:0007669"/>
    <property type="project" value="UniProtKB-SubCell"/>
</dbReference>
<keyword evidence="5 8" id="KW-0371">Homeobox</keyword>
<dbReference type="EMBL" id="CM017324">
    <property type="protein sequence ID" value="KAE8038821.1"/>
    <property type="molecule type" value="Genomic_DNA"/>
</dbReference>
<dbReference type="PANTHER" id="PTHR11850">
    <property type="entry name" value="HOMEOBOX PROTEIN TRANSCRIPTION FACTORS"/>
    <property type="match status" value="1"/>
</dbReference>
<reference evidence="10 11" key="1">
    <citation type="submission" date="2019-06" db="EMBL/GenBank/DDBJ databases">
        <title>A chromosomal-level reference genome of Carpinus fangiana (Coryloideae, Betulaceae).</title>
        <authorList>
            <person name="Yang X."/>
            <person name="Wang Z."/>
            <person name="Zhang L."/>
            <person name="Hao G."/>
            <person name="Liu J."/>
            <person name="Yang Y."/>
        </authorList>
    </citation>
    <scope>NUCLEOTIDE SEQUENCE [LARGE SCALE GENOMIC DNA]</scope>
    <source>
        <strain evidence="10">Cfa_2016G</strain>
        <tissue evidence="10">Leaf</tissue>
    </source>
</reference>
<comment type="similarity">
    <text evidence="2">Belongs to the TALE/BELL homeobox family.</text>
</comment>
<comment type="subcellular location">
    <subcellularLocation>
        <location evidence="1 8">Nucleus</location>
    </subcellularLocation>
</comment>
<keyword evidence="3" id="KW-0805">Transcription regulation</keyword>
<dbReference type="InterPro" id="IPR001356">
    <property type="entry name" value="HD"/>
</dbReference>
<evidence type="ECO:0000313" key="11">
    <source>
        <dbReference type="Proteomes" id="UP000327013"/>
    </source>
</evidence>
<keyword evidence="11" id="KW-1185">Reference proteome</keyword>
<keyword evidence="7 8" id="KW-0539">Nucleus</keyword>
<dbReference type="FunFam" id="1.10.10.60:FF:000117">
    <property type="entry name" value="BEL1-like homeodomain protein 9"/>
    <property type="match status" value="1"/>
</dbReference>
<evidence type="ECO:0000256" key="4">
    <source>
        <dbReference type="ARBA" id="ARBA00023125"/>
    </source>
</evidence>
<evidence type="ECO:0000259" key="9">
    <source>
        <dbReference type="PROSITE" id="PS50071"/>
    </source>
</evidence>
<organism evidence="10 11">
    <name type="scientific">Carpinus fangiana</name>
    <dbReference type="NCBI Taxonomy" id="176857"/>
    <lineage>
        <taxon>Eukaryota</taxon>
        <taxon>Viridiplantae</taxon>
        <taxon>Streptophyta</taxon>
        <taxon>Embryophyta</taxon>
        <taxon>Tracheophyta</taxon>
        <taxon>Spermatophyta</taxon>
        <taxon>Magnoliopsida</taxon>
        <taxon>eudicotyledons</taxon>
        <taxon>Gunneridae</taxon>
        <taxon>Pentapetalae</taxon>
        <taxon>rosids</taxon>
        <taxon>fabids</taxon>
        <taxon>Fagales</taxon>
        <taxon>Betulaceae</taxon>
        <taxon>Carpinus</taxon>
    </lineage>
</organism>